<protein>
    <submittedName>
        <fullName evidence="5">Putative transcriptional regulatory protein</fullName>
    </submittedName>
</protein>
<dbReference type="GO" id="GO:0008270">
    <property type="term" value="F:zinc ion binding"/>
    <property type="evidence" value="ECO:0007669"/>
    <property type="project" value="InterPro"/>
</dbReference>
<dbReference type="CDD" id="cd12148">
    <property type="entry name" value="fungal_TF_MHR"/>
    <property type="match status" value="1"/>
</dbReference>
<feature type="chain" id="PRO_5020688818" evidence="3">
    <location>
        <begin position="23"/>
        <end position="836"/>
    </location>
</feature>
<evidence type="ECO:0000256" key="2">
    <source>
        <dbReference type="SAM" id="MobiDB-lite"/>
    </source>
</evidence>
<accession>A0A4R8Q611</accession>
<dbReference type="Proteomes" id="UP000295083">
    <property type="component" value="Unassembled WGS sequence"/>
</dbReference>
<dbReference type="GO" id="GO:0003700">
    <property type="term" value="F:DNA-binding transcription factor activity"/>
    <property type="evidence" value="ECO:0007669"/>
    <property type="project" value="InterPro"/>
</dbReference>
<sequence length="836" mass="94348">MKNLIVFARVLLLLSSVSRSLAQQDPTDLEVIQAPSIIHAGEDTEIKVDYRLDKSLLPNTTYTVGLAGGPPGEPPSFLCKLANRTSIDVTSHAINIPLDALPPSDDFAIMSASRGAGYMYTSYFTLEGSTAEWTQSETDGQFEIGSWSNVPCYAMGCTRNCMQVHYGDRSHETVCEKDWEATWNCVAGCPGVTFPSWQSHVEELDNRSSQCYHASSSRTHNTSVRESADISSSTANSQSVQQLHERLALVEEALRRQQSSDLHGFKTTPTSTPSATPNVEDETIAHHSLWEDHNISFEGDSSFRKQTYLASQIEELRIEAAQSPIVVDELENLKGIYQSHEAQPEAKQTRRLRQPHVAKAAQLQLLPSDFVIRLLRTVTENSVLFLFYAVENRARVEDLCRRVYFSVEPVTIGEITLLNGFLSVLLRDINFDAHPEFSPEEVSRLYNLSYASFKAGVETYEVMAAPTFEHTLILSMASLRAQQDGNLPLQWTVMSAAARHCLALGYHRKARLAELPAQEARRARRLFWHVYFADRGLTLTQGKAPILQDFDIDTEPFEITRTPERYPWDTSFAAFIEFGRIQTGIYEGLYSPASSRRSDEERRELVAVLDKRLRRWYETWQSVDYTHAYRKDLFQFTFEGIDVVYFSIMTLLHRGASSSNSASAISEECYEAARKGLTAHATAYHRSVSGGYAALFNYAVWTHLYSSFTPYIITFLHCIRNSDIEDLNLLRSTLEISERLSALVESCKRQYELCRSLYRIAEAYIKSKKGITCVDTALSSHITLPLQQPAAQETWSIFDPQLEHGAFSDIHVDDWNAGYISQMSFSLDNQLSKGQP</sequence>
<feature type="compositionally biased region" description="Low complexity" evidence="2">
    <location>
        <begin position="267"/>
        <end position="277"/>
    </location>
</feature>
<evidence type="ECO:0000313" key="5">
    <source>
        <dbReference type="EMBL" id="TDZ32146.1"/>
    </source>
</evidence>
<keyword evidence="6" id="KW-1185">Reference proteome</keyword>
<name>A0A4R8Q611_9PEZI</name>
<evidence type="ECO:0000313" key="6">
    <source>
        <dbReference type="Proteomes" id="UP000295083"/>
    </source>
</evidence>
<reference evidence="5 6" key="1">
    <citation type="submission" date="2018-11" db="EMBL/GenBank/DDBJ databases">
        <title>Genome sequence and assembly of Colletotrichum spinosum.</title>
        <authorList>
            <person name="Gan P."/>
            <person name="Shirasu K."/>
        </authorList>
    </citation>
    <scope>NUCLEOTIDE SEQUENCE [LARGE SCALE GENOMIC DNA]</scope>
    <source>
        <strain evidence="5 6">CBS 515.97</strain>
    </source>
</reference>
<evidence type="ECO:0000259" key="4">
    <source>
        <dbReference type="PROSITE" id="PS50829"/>
    </source>
</evidence>
<dbReference type="GO" id="GO:0006351">
    <property type="term" value="P:DNA-templated transcription"/>
    <property type="evidence" value="ECO:0007669"/>
    <property type="project" value="InterPro"/>
</dbReference>
<feature type="region of interest" description="Disordered" evidence="2">
    <location>
        <begin position="258"/>
        <end position="278"/>
    </location>
</feature>
<keyword evidence="1" id="KW-0539">Nucleus</keyword>
<dbReference type="AlphaFoldDB" id="A0A4R8Q611"/>
<evidence type="ECO:0000256" key="3">
    <source>
        <dbReference type="SAM" id="SignalP"/>
    </source>
</evidence>
<dbReference type="InterPro" id="IPR050987">
    <property type="entry name" value="AtrR-like"/>
</dbReference>
<feature type="domain" description="GYF" evidence="4">
    <location>
        <begin position="792"/>
        <end position="836"/>
    </location>
</feature>
<dbReference type="PANTHER" id="PTHR46910:SF5">
    <property type="entry name" value="ZN(II)2CYS6 TRANSCRIPTION FACTOR (EUROFUNG)"/>
    <property type="match status" value="1"/>
</dbReference>
<dbReference type="PROSITE" id="PS50829">
    <property type="entry name" value="GYF"/>
    <property type="match status" value="1"/>
</dbReference>
<dbReference type="InterPro" id="IPR003169">
    <property type="entry name" value="GYF"/>
</dbReference>
<gene>
    <name evidence="5" type="ORF">C8035_v000698</name>
</gene>
<feature type="region of interest" description="Disordered" evidence="2">
    <location>
        <begin position="215"/>
        <end position="237"/>
    </location>
</feature>
<evidence type="ECO:0000256" key="1">
    <source>
        <dbReference type="ARBA" id="ARBA00023242"/>
    </source>
</evidence>
<dbReference type="PANTHER" id="PTHR46910">
    <property type="entry name" value="TRANSCRIPTION FACTOR PDR1"/>
    <property type="match status" value="1"/>
</dbReference>
<keyword evidence="3" id="KW-0732">Signal</keyword>
<dbReference type="EMBL" id="QAPG01000085">
    <property type="protein sequence ID" value="TDZ32146.1"/>
    <property type="molecule type" value="Genomic_DNA"/>
</dbReference>
<dbReference type="InterPro" id="IPR007219">
    <property type="entry name" value="XnlR_reg_dom"/>
</dbReference>
<proteinExistence type="predicted"/>
<organism evidence="5 6">
    <name type="scientific">Colletotrichum spinosum</name>
    <dbReference type="NCBI Taxonomy" id="1347390"/>
    <lineage>
        <taxon>Eukaryota</taxon>
        <taxon>Fungi</taxon>
        <taxon>Dikarya</taxon>
        <taxon>Ascomycota</taxon>
        <taxon>Pezizomycotina</taxon>
        <taxon>Sordariomycetes</taxon>
        <taxon>Hypocreomycetidae</taxon>
        <taxon>Glomerellales</taxon>
        <taxon>Glomerellaceae</taxon>
        <taxon>Colletotrichum</taxon>
        <taxon>Colletotrichum orbiculare species complex</taxon>
    </lineage>
</organism>
<feature type="signal peptide" evidence="3">
    <location>
        <begin position="1"/>
        <end position="22"/>
    </location>
</feature>
<comment type="caution">
    <text evidence="5">The sequence shown here is derived from an EMBL/GenBank/DDBJ whole genome shotgun (WGS) entry which is preliminary data.</text>
</comment>
<dbReference type="SMART" id="SM00906">
    <property type="entry name" value="Fungal_trans"/>
    <property type="match status" value="1"/>
</dbReference>
<dbReference type="GO" id="GO:0003677">
    <property type="term" value="F:DNA binding"/>
    <property type="evidence" value="ECO:0007669"/>
    <property type="project" value="InterPro"/>
</dbReference>
<dbReference type="Pfam" id="PF04082">
    <property type="entry name" value="Fungal_trans"/>
    <property type="match status" value="1"/>
</dbReference>